<sequence>MNIKLVAIDIDDTLLNSAGQILPSTIAAVRQAQAKGVKIVLCTGRPLAGTRHFLNELGLSGDDEYVVTFNGAAIETVAGRVLARHLVANQHYRALTAFAQDHQVPFNVLDEDGIIYTADHDVSWVTVVQAWENHAGLLIRQPADLPTDFSIAKGLFVGEPEQLDQIETAVRQRFATELYVVRAGRNFLELMNPIVNKGHAVTELARLLELPTSAIMAIGDEQNDLAMFAAAGTAVAMANGAESVKAQADFVTTSNDQDGIAHAFQKFGLID</sequence>
<keyword evidence="2" id="KW-1185">Reference proteome</keyword>
<dbReference type="NCBIfam" id="TIGR00099">
    <property type="entry name" value="Cof-subfamily"/>
    <property type="match status" value="1"/>
</dbReference>
<dbReference type="InterPro" id="IPR000150">
    <property type="entry name" value="Cof"/>
</dbReference>
<dbReference type="EC" id="3.1.3.-" evidence="1"/>
<dbReference type="PANTHER" id="PTHR10000">
    <property type="entry name" value="PHOSPHOSERINE PHOSPHATASE"/>
    <property type="match status" value="1"/>
</dbReference>
<reference evidence="2" key="1">
    <citation type="journal article" date="2019" name="Int. J. Syst. Evol. Microbiol.">
        <title>The Global Catalogue of Microorganisms (GCM) 10K type strain sequencing project: providing services to taxonomists for standard genome sequencing and annotation.</title>
        <authorList>
            <consortium name="The Broad Institute Genomics Platform"/>
            <consortium name="The Broad Institute Genome Sequencing Center for Infectious Disease"/>
            <person name="Wu L."/>
            <person name="Ma J."/>
        </authorList>
    </citation>
    <scope>NUCLEOTIDE SEQUENCE [LARGE SCALE GENOMIC DNA]</scope>
    <source>
        <strain evidence="2">CCM 8897</strain>
    </source>
</reference>
<protein>
    <submittedName>
        <fullName evidence="1">Cof-type HAD-IIB family hydrolase</fullName>
        <ecNumber evidence="1">3.1.3.-</ecNumber>
    </submittedName>
</protein>
<dbReference type="Gene3D" id="3.40.50.1000">
    <property type="entry name" value="HAD superfamily/HAD-like"/>
    <property type="match status" value="1"/>
</dbReference>
<name>A0ABW1UPW9_9LACO</name>
<proteinExistence type="predicted"/>
<dbReference type="GO" id="GO:0016787">
    <property type="term" value="F:hydrolase activity"/>
    <property type="evidence" value="ECO:0007669"/>
    <property type="project" value="UniProtKB-KW"/>
</dbReference>
<dbReference type="SFLD" id="SFLDG01140">
    <property type="entry name" value="C2.B:_Phosphomannomutase_and_P"/>
    <property type="match status" value="1"/>
</dbReference>
<dbReference type="Gene3D" id="3.30.1240.10">
    <property type="match status" value="1"/>
</dbReference>
<accession>A0ABW1UPW9</accession>
<dbReference type="NCBIfam" id="TIGR01484">
    <property type="entry name" value="HAD-SF-IIB"/>
    <property type="match status" value="1"/>
</dbReference>
<dbReference type="RefSeq" id="WP_125598032.1">
    <property type="nucleotide sequence ID" value="NZ_JBHSSM010000016.1"/>
</dbReference>
<dbReference type="SFLD" id="SFLDG01144">
    <property type="entry name" value="C2.B.4:_PGP_Like"/>
    <property type="match status" value="1"/>
</dbReference>
<dbReference type="EMBL" id="JBHSSM010000016">
    <property type="protein sequence ID" value="MFC6315246.1"/>
    <property type="molecule type" value="Genomic_DNA"/>
</dbReference>
<dbReference type="SFLD" id="SFLDS00003">
    <property type="entry name" value="Haloacid_Dehalogenase"/>
    <property type="match status" value="1"/>
</dbReference>
<dbReference type="InterPro" id="IPR023214">
    <property type="entry name" value="HAD_sf"/>
</dbReference>
<organism evidence="1 2">
    <name type="scientific">Lapidilactobacillus achengensis</name>
    <dbReference type="NCBI Taxonomy" id="2486000"/>
    <lineage>
        <taxon>Bacteria</taxon>
        <taxon>Bacillati</taxon>
        <taxon>Bacillota</taxon>
        <taxon>Bacilli</taxon>
        <taxon>Lactobacillales</taxon>
        <taxon>Lactobacillaceae</taxon>
        <taxon>Lapidilactobacillus</taxon>
    </lineage>
</organism>
<comment type="caution">
    <text evidence="1">The sequence shown here is derived from an EMBL/GenBank/DDBJ whole genome shotgun (WGS) entry which is preliminary data.</text>
</comment>
<keyword evidence="1" id="KW-0378">Hydrolase</keyword>
<dbReference type="Pfam" id="PF08282">
    <property type="entry name" value="Hydrolase_3"/>
    <property type="match status" value="1"/>
</dbReference>
<dbReference type="Proteomes" id="UP001596310">
    <property type="component" value="Unassembled WGS sequence"/>
</dbReference>
<dbReference type="PANTHER" id="PTHR10000:SF8">
    <property type="entry name" value="HAD SUPERFAMILY HYDROLASE-LIKE, TYPE 3"/>
    <property type="match status" value="1"/>
</dbReference>
<gene>
    <name evidence="1" type="ORF">ACFQHW_06610</name>
</gene>
<dbReference type="InterPro" id="IPR006379">
    <property type="entry name" value="HAD-SF_hydro_IIB"/>
</dbReference>
<evidence type="ECO:0000313" key="1">
    <source>
        <dbReference type="EMBL" id="MFC6315246.1"/>
    </source>
</evidence>
<dbReference type="InterPro" id="IPR036412">
    <property type="entry name" value="HAD-like_sf"/>
</dbReference>
<dbReference type="SUPFAM" id="SSF56784">
    <property type="entry name" value="HAD-like"/>
    <property type="match status" value="1"/>
</dbReference>
<dbReference type="CDD" id="cd07516">
    <property type="entry name" value="HAD_Pase"/>
    <property type="match status" value="1"/>
</dbReference>
<evidence type="ECO:0000313" key="2">
    <source>
        <dbReference type="Proteomes" id="UP001596310"/>
    </source>
</evidence>